<dbReference type="OrthoDB" id="9796770at2"/>
<dbReference type="GO" id="GO:0006508">
    <property type="term" value="P:proteolysis"/>
    <property type="evidence" value="ECO:0007669"/>
    <property type="project" value="InterPro"/>
</dbReference>
<dbReference type="Gene3D" id="3.40.50.1820">
    <property type="entry name" value="alpha/beta hydrolase"/>
    <property type="match status" value="1"/>
</dbReference>
<comment type="caution">
    <text evidence="4">The sequence shown here is derived from an EMBL/GenBank/DDBJ whole genome shotgun (WGS) entry which is preliminary data.</text>
</comment>
<dbReference type="InterPro" id="IPR029058">
    <property type="entry name" value="AB_hydrolase_fold"/>
</dbReference>
<keyword evidence="5" id="KW-1185">Reference proteome</keyword>
<dbReference type="PANTHER" id="PTHR43798">
    <property type="entry name" value="MONOACYLGLYCEROL LIPASE"/>
    <property type="match status" value="1"/>
</dbReference>
<dbReference type="GO" id="GO:0004177">
    <property type="term" value="F:aminopeptidase activity"/>
    <property type="evidence" value="ECO:0007669"/>
    <property type="project" value="UniProtKB-EC"/>
</dbReference>
<evidence type="ECO:0000256" key="1">
    <source>
        <dbReference type="ARBA" id="ARBA00010088"/>
    </source>
</evidence>
<dbReference type="InterPro" id="IPR050266">
    <property type="entry name" value="AB_hydrolase_sf"/>
</dbReference>
<gene>
    <name evidence="4" type="ORF">FG382_00355</name>
</gene>
<evidence type="ECO:0000313" key="4">
    <source>
        <dbReference type="EMBL" id="TQR16653.1"/>
    </source>
</evidence>
<name>A0A544TGQ6_9BACI</name>
<dbReference type="PANTHER" id="PTHR43798:SF31">
    <property type="entry name" value="AB HYDROLASE SUPERFAMILY PROTEIN YCLE"/>
    <property type="match status" value="1"/>
</dbReference>
<organism evidence="4 5">
    <name type="scientific">Psychrobacillus lasiicapitis</name>
    <dbReference type="NCBI Taxonomy" id="1636719"/>
    <lineage>
        <taxon>Bacteria</taxon>
        <taxon>Bacillati</taxon>
        <taxon>Bacillota</taxon>
        <taxon>Bacilli</taxon>
        <taxon>Bacillales</taxon>
        <taxon>Bacillaceae</taxon>
        <taxon>Psychrobacillus</taxon>
    </lineage>
</organism>
<dbReference type="GO" id="GO:0016020">
    <property type="term" value="C:membrane"/>
    <property type="evidence" value="ECO:0007669"/>
    <property type="project" value="TreeGrafter"/>
</dbReference>
<comment type="similarity">
    <text evidence="1">Belongs to the peptidase S33 family.</text>
</comment>
<dbReference type="EMBL" id="VDGH01000001">
    <property type="protein sequence ID" value="TQR16653.1"/>
    <property type="molecule type" value="Genomic_DNA"/>
</dbReference>
<proteinExistence type="inferred from homology"/>
<dbReference type="InterPro" id="IPR002410">
    <property type="entry name" value="Peptidase_S33"/>
</dbReference>
<reference evidence="4 5" key="1">
    <citation type="submission" date="2019-05" db="EMBL/GenBank/DDBJ databases">
        <title>Psychrobacillus vulpis sp. nov., a new species isolated from feces of a red fox that inhabits in The Tablas de Daimiel Natural Park, Albacete, Spain.</title>
        <authorList>
            <person name="Rodriguez M."/>
            <person name="Reina J.C."/>
            <person name="Bejar V."/>
            <person name="Llamas I."/>
        </authorList>
    </citation>
    <scope>NUCLEOTIDE SEQUENCE [LARGE SCALE GENOMIC DNA]</scope>
    <source>
        <strain evidence="4 5">NEAU-3TGS17</strain>
    </source>
</reference>
<keyword evidence="2 4" id="KW-0378">Hydrolase</keyword>
<dbReference type="Pfam" id="PF00561">
    <property type="entry name" value="Abhydrolase_1"/>
    <property type="match status" value="1"/>
</dbReference>
<feature type="domain" description="AB hydrolase-1" evidence="3">
    <location>
        <begin position="30"/>
        <end position="135"/>
    </location>
</feature>
<evidence type="ECO:0000256" key="2">
    <source>
        <dbReference type="ARBA" id="ARBA00022801"/>
    </source>
</evidence>
<dbReference type="RefSeq" id="WP_142536897.1">
    <property type="nucleotide sequence ID" value="NZ_BMIE01000002.1"/>
</dbReference>
<protein>
    <submittedName>
        <fullName evidence="4">Alpha/beta fold hydrolase</fullName>
    </submittedName>
</protein>
<dbReference type="Proteomes" id="UP000317316">
    <property type="component" value="Unassembled WGS sequence"/>
</dbReference>
<evidence type="ECO:0000313" key="5">
    <source>
        <dbReference type="Proteomes" id="UP000317316"/>
    </source>
</evidence>
<dbReference type="AlphaFoldDB" id="A0A544TGQ6"/>
<evidence type="ECO:0000259" key="3">
    <source>
        <dbReference type="Pfam" id="PF00561"/>
    </source>
</evidence>
<dbReference type="SUPFAM" id="SSF53474">
    <property type="entry name" value="alpha/beta-Hydrolases"/>
    <property type="match status" value="1"/>
</dbReference>
<dbReference type="InterPro" id="IPR000073">
    <property type="entry name" value="AB_hydrolase_1"/>
</dbReference>
<accession>A0A544TGQ6</accession>
<dbReference type="PRINTS" id="PR00793">
    <property type="entry name" value="PROAMNOPTASE"/>
</dbReference>
<sequence>MNRENGEYQIEINGITHWIKVAGKENDTIPLFIIHGGPGGNLYTFERTVGPYLSQNRTVVYYEQRGCGRSGKPIDDNAYSMNELIDDFRGIIHWTGSETVDLLGYSFGGELALEFASNFPDLINKVILSGPSLINLKTQYMIQIAGFLSIASITLVNRIEEILQENTLIEHKYKQVWEIVDQETIDRLLFVDPDIATKYRQLVTESNLHNTGLMLEALQENPITPTLYERLNHIHHKTLIITGVYDRNTGIPISNLINRNLSNSEWILFNNSAHFPELEETEKFVSSVLGFLKA</sequence>